<comment type="caution">
    <text evidence="8">The sequence shown here is derived from an EMBL/GenBank/DDBJ whole genome shotgun (WGS) entry which is preliminary data.</text>
</comment>
<dbReference type="PANTHER" id="PTHR11006:SF102">
    <property type="entry name" value="PROTEIN ARGININE N-METHYLTRANSFERASE 1"/>
    <property type="match status" value="1"/>
</dbReference>
<dbReference type="InterPro" id="IPR025799">
    <property type="entry name" value="Arg_MeTrfase"/>
</dbReference>
<keyword evidence="9" id="KW-1185">Reference proteome</keyword>
<evidence type="ECO:0000256" key="2">
    <source>
        <dbReference type="ARBA" id="ARBA00022603"/>
    </source>
</evidence>
<dbReference type="Gene3D" id="2.70.160.11">
    <property type="entry name" value="Hnrnp arginine n-methyltransferase1"/>
    <property type="match status" value="1"/>
</dbReference>
<dbReference type="CDD" id="cd02440">
    <property type="entry name" value="AdoMet_MTases"/>
    <property type="match status" value="1"/>
</dbReference>
<dbReference type="Pfam" id="PF22528">
    <property type="entry name" value="PRMT_C"/>
    <property type="match status" value="2"/>
</dbReference>
<dbReference type="InterPro" id="IPR055135">
    <property type="entry name" value="PRMT_dom"/>
</dbReference>
<evidence type="ECO:0000256" key="3">
    <source>
        <dbReference type="ARBA" id="ARBA00022679"/>
    </source>
</evidence>
<evidence type="ECO:0000256" key="6">
    <source>
        <dbReference type="PROSITE-ProRule" id="PRU01015"/>
    </source>
</evidence>
<gene>
    <name evidence="8" type="ORF">V1264_009123</name>
</gene>
<sequence length="430" mass="47937">MEDAHGYFASYTDLKVHEVMLKDWPRNGAYRRFFEENAHLVQDKVIMDVGAGTGILSLFAASVGARKVYAIEASNMAHLCREIVQQNGLADKIEVIHSAVEDVDLGPGVKVDMIVSEWMGFYLLHESMLDSVIAARDKFLADDGIMVPSAARIYLAPVNMEHFLEEKFDFWTNVCGFDFSAAIPHVHQKLLQEPLTAEIDERQVVTAPQILREFDLRTVTVSEVHALSERLAFKVEKPCKVHGFAIWFDVDFRQGEHLKAAVSKSDSETNNVSSLESTAEATQNSSWKVVPSSVLSTSPTSPVTHWKQTVILLPKALAVDPTDFLGCKVTLTQNSDNKRHYNIKLELVDDTDEDDEDEIEDSDEEDHPVPCDCGRGKCRLIKAVMEKYGEEQDELETEAEIVDLTAEVEAAEAIGVEMGNDDQMNVSEGS</sequence>
<proteinExistence type="predicted"/>
<dbReference type="Proteomes" id="UP001374579">
    <property type="component" value="Unassembled WGS sequence"/>
</dbReference>
<dbReference type="Pfam" id="PF06325">
    <property type="entry name" value="PrmA"/>
    <property type="match status" value="1"/>
</dbReference>
<dbReference type="GO" id="GO:0042054">
    <property type="term" value="F:histone methyltransferase activity"/>
    <property type="evidence" value="ECO:0007669"/>
    <property type="project" value="TreeGrafter"/>
</dbReference>
<evidence type="ECO:0000313" key="9">
    <source>
        <dbReference type="Proteomes" id="UP001374579"/>
    </source>
</evidence>
<dbReference type="InterPro" id="IPR029063">
    <property type="entry name" value="SAM-dependent_MTases_sf"/>
</dbReference>
<keyword evidence="3 6" id="KW-0808">Transferase</keyword>
<evidence type="ECO:0000259" key="7">
    <source>
        <dbReference type="Pfam" id="PF22528"/>
    </source>
</evidence>
<dbReference type="EMBL" id="JBAMIC010000022">
    <property type="protein sequence ID" value="KAK7091443.1"/>
    <property type="molecule type" value="Genomic_DNA"/>
</dbReference>
<dbReference type="PROSITE" id="PS51678">
    <property type="entry name" value="SAM_MT_PRMT"/>
    <property type="match status" value="1"/>
</dbReference>
<evidence type="ECO:0000256" key="1">
    <source>
        <dbReference type="ARBA" id="ARBA00011925"/>
    </source>
</evidence>
<accession>A0AAN9G109</accession>
<dbReference type="GO" id="GO:0035242">
    <property type="term" value="F:protein-arginine omega-N asymmetric methyltransferase activity"/>
    <property type="evidence" value="ECO:0007669"/>
    <property type="project" value="UniProtKB-EC"/>
</dbReference>
<dbReference type="Gene3D" id="3.40.50.150">
    <property type="entry name" value="Vaccinia Virus protein VP39"/>
    <property type="match status" value="1"/>
</dbReference>
<keyword evidence="4 6" id="KW-0949">S-adenosyl-L-methionine</keyword>
<evidence type="ECO:0000256" key="4">
    <source>
        <dbReference type="ARBA" id="ARBA00022691"/>
    </source>
</evidence>
<protein>
    <recommendedName>
        <fullName evidence="1">type I protein arginine methyltransferase</fullName>
        <ecNumber evidence="1">2.1.1.319</ecNumber>
    </recommendedName>
</protein>
<evidence type="ECO:0000256" key="5">
    <source>
        <dbReference type="ARBA" id="ARBA00049303"/>
    </source>
</evidence>
<feature type="domain" description="Protein arginine N-methyltransferase" evidence="7">
    <location>
        <begin position="292"/>
        <end position="346"/>
    </location>
</feature>
<comment type="catalytic activity">
    <reaction evidence="5">
        <text>L-arginyl-[protein] + S-adenosyl-L-methionine = N(omega)-methyl-L-arginyl-[protein] + S-adenosyl-L-homocysteine + H(+)</text>
        <dbReference type="Rhea" id="RHEA:48100"/>
        <dbReference type="Rhea" id="RHEA-COMP:10532"/>
        <dbReference type="Rhea" id="RHEA-COMP:11990"/>
        <dbReference type="ChEBI" id="CHEBI:15378"/>
        <dbReference type="ChEBI" id="CHEBI:29965"/>
        <dbReference type="ChEBI" id="CHEBI:57856"/>
        <dbReference type="ChEBI" id="CHEBI:59789"/>
        <dbReference type="ChEBI" id="CHEBI:65280"/>
    </reaction>
    <physiologicalReaction direction="left-to-right" evidence="5">
        <dbReference type="Rhea" id="RHEA:48101"/>
    </physiologicalReaction>
</comment>
<dbReference type="GO" id="GO:0032259">
    <property type="term" value="P:methylation"/>
    <property type="evidence" value="ECO:0007669"/>
    <property type="project" value="UniProtKB-KW"/>
</dbReference>
<organism evidence="8 9">
    <name type="scientific">Littorina saxatilis</name>
    <dbReference type="NCBI Taxonomy" id="31220"/>
    <lineage>
        <taxon>Eukaryota</taxon>
        <taxon>Metazoa</taxon>
        <taxon>Spiralia</taxon>
        <taxon>Lophotrochozoa</taxon>
        <taxon>Mollusca</taxon>
        <taxon>Gastropoda</taxon>
        <taxon>Caenogastropoda</taxon>
        <taxon>Littorinimorpha</taxon>
        <taxon>Littorinoidea</taxon>
        <taxon>Littorinidae</taxon>
        <taxon>Littorina</taxon>
    </lineage>
</organism>
<reference evidence="8 9" key="1">
    <citation type="submission" date="2024-02" db="EMBL/GenBank/DDBJ databases">
        <title>Chromosome-scale genome assembly of the rough periwinkle Littorina saxatilis.</title>
        <authorList>
            <person name="De Jode A."/>
            <person name="Faria R."/>
            <person name="Formenti G."/>
            <person name="Sims Y."/>
            <person name="Smith T.P."/>
            <person name="Tracey A."/>
            <person name="Wood J.M.D."/>
            <person name="Zagrodzka Z.B."/>
            <person name="Johannesson K."/>
            <person name="Butlin R.K."/>
            <person name="Leder E.H."/>
        </authorList>
    </citation>
    <scope>NUCLEOTIDE SEQUENCE [LARGE SCALE GENOMIC DNA]</scope>
    <source>
        <strain evidence="8">Snail1</strain>
        <tissue evidence="8">Muscle</tissue>
    </source>
</reference>
<dbReference type="EC" id="2.1.1.319" evidence="1"/>
<keyword evidence="2 6" id="KW-0489">Methyltransferase</keyword>
<dbReference type="FunFam" id="3.40.50.150:FF:000003">
    <property type="entry name" value="Blast:Protein arginine N-methyltransferase 1"/>
    <property type="match status" value="1"/>
</dbReference>
<dbReference type="PANTHER" id="PTHR11006">
    <property type="entry name" value="PROTEIN ARGININE N-METHYLTRANSFERASE"/>
    <property type="match status" value="1"/>
</dbReference>
<name>A0AAN9G109_9CAEN</name>
<dbReference type="AlphaFoldDB" id="A0AAN9G109"/>
<feature type="domain" description="Protein arginine N-methyltransferase" evidence="7">
    <location>
        <begin position="150"/>
        <end position="263"/>
    </location>
</feature>
<dbReference type="SUPFAM" id="SSF53335">
    <property type="entry name" value="S-adenosyl-L-methionine-dependent methyltransferases"/>
    <property type="match status" value="1"/>
</dbReference>
<evidence type="ECO:0000313" key="8">
    <source>
        <dbReference type="EMBL" id="KAK7091443.1"/>
    </source>
</evidence>